<dbReference type="InterPro" id="IPR029068">
    <property type="entry name" value="Glyas_Bleomycin-R_OHBP_Dase"/>
</dbReference>
<dbReference type="InterPro" id="IPR004360">
    <property type="entry name" value="Glyas_Fos-R_dOase_dom"/>
</dbReference>
<evidence type="ECO:0000313" key="3">
    <source>
        <dbReference type="Proteomes" id="UP001174909"/>
    </source>
</evidence>
<evidence type="ECO:0000259" key="1">
    <source>
        <dbReference type="Pfam" id="PF00903"/>
    </source>
</evidence>
<comment type="caution">
    <text evidence="2">The sequence shown here is derived from an EMBL/GenBank/DDBJ whole genome shotgun (WGS) entry which is preliminary data.</text>
</comment>
<dbReference type="EMBL" id="CASHTH010000865">
    <property type="protein sequence ID" value="CAI8008558.1"/>
    <property type="molecule type" value="Genomic_DNA"/>
</dbReference>
<evidence type="ECO:0000313" key="2">
    <source>
        <dbReference type="EMBL" id="CAI8008558.1"/>
    </source>
</evidence>
<gene>
    <name evidence="2" type="ORF">GBAR_LOCUS5859</name>
</gene>
<dbReference type="SUPFAM" id="SSF54593">
    <property type="entry name" value="Glyoxalase/Bleomycin resistance protein/Dihydroxybiphenyl dioxygenase"/>
    <property type="match status" value="1"/>
</dbReference>
<dbReference type="Gene3D" id="3.10.180.10">
    <property type="entry name" value="2,3-Dihydroxybiphenyl 1,2-Dioxygenase, domain 1"/>
    <property type="match status" value="1"/>
</dbReference>
<organism evidence="2 3">
    <name type="scientific">Geodia barretti</name>
    <name type="common">Barrett's horny sponge</name>
    <dbReference type="NCBI Taxonomy" id="519541"/>
    <lineage>
        <taxon>Eukaryota</taxon>
        <taxon>Metazoa</taxon>
        <taxon>Porifera</taxon>
        <taxon>Demospongiae</taxon>
        <taxon>Heteroscleromorpha</taxon>
        <taxon>Tetractinellida</taxon>
        <taxon>Astrophorina</taxon>
        <taxon>Geodiidae</taxon>
        <taxon>Geodia</taxon>
    </lineage>
</organism>
<sequence length="93" mass="9712">MAILKYKTDDDADVGAHGPNFNGIHHFGFYVENLPEQVEKMEKAGGKRLTKVADPGTGGLFGGQANYANAEVKFAGPDGVVIDVSGSGWATSA</sequence>
<accession>A0AA35W560</accession>
<protein>
    <recommendedName>
        <fullName evidence="1">Glyoxalase/fosfomycin resistance/dioxygenase domain-containing protein</fullName>
    </recommendedName>
</protein>
<dbReference type="Proteomes" id="UP001174909">
    <property type="component" value="Unassembled WGS sequence"/>
</dbReference>
<proteinExistence type="predicted"/>
<name>A0AA35W560_GEOBA</name>
<keyword evidence="3" id="KW-1185">Reference proteome</keyword>
<dbReference type="AlphaFoldDB" id="A0AA35W560"/>
<reference evidence="2" key="1">
    <citation type="submission" date="2023-03" db="EMBL/GenBank/DDBJ databases">
        <authorList>
            <person name="Steffen K."/>
            <person name="Cardenas P."/>
        </authorList>
    </citation>
    <scope>NUCLEOTIDE SEQUENCE</scope>
</reference>
<dbReference type="Pfam" id="PF00903">
    <property type="entry name" value="Glyoxalase"/>
    <property type="match status" value="1"/>
</dbReference>
<feature type="domain" description="Glyoxalase/fosfomycin resistance/dioxygenase" evidence="1">
    <location>
        <begin position="7"/>
        <end position="83"/>
    </location>
</feature>